<evidence type="ECO:0000313" key="13">
    <source>
        <dbReference type="Proteomes" id="UP000019118"/>
    </source>
</evidence>
<reference evidence="12" key="2">
    <citation type="submission" date="2024-08" db="UniProtKB">
        <authorList>
            <consortium name="EnsemblMetazoa"/>
        </authorList>
    </citation>
    <scope>IDENTIFICATION</scope>
</reference>
<evidence type="ECO:0000256" key="9">
    <source>
        <dbReference type="ARBA" id="ARBA00046432"/>
    </source>
</evidence>
<dbReference type="KEGG" id="dpa:109535481"/>
<keyword evidence="5" id="KW-0648">Protein biosynthesis</keyword>
<evidence type="ECO:0000256" key="6">
    <source>
        <dbReference type="ARBA" id="ARBA00043898"/>
    </source>
</evidence>
<evidence type="ECO:0000256" key="3">
    <source>
        <dbReference type="ARBA" id="ARBA00022490"/>
    </source>
</evidence>
<evidence type="ECO:0000256" key="10">
    <source>
        <dbReference type="RuleBase" id="RU003814"/>
    </source>
</evidence>
<keyword evidence="4" id="KW-0396">Initiation factor</keyword>
<dbReference type="InterPro" id="IPR042529">
    <property type="entry name" value="IF_2B-like_C"/>
</dbReference>
<keyword evidence="13" id="KW-1185">Reference proteome</keyword>
<dbReference type="InterPro" id="IPR000649">
    <property type="entry name" value="IF-2B-related"/>
</dbReference>
<dbReference type="PANTHER" id="PTHR45860:SF1">
    <property type="entry name" value="TRANSLATION INITIATION FACTOR EIF-2B SUBUNIT ALPHA"/>
    <property type="match status" value="1"/>
</dbReference>
<protein>
    <recommendedName>
        <fullName evidence="7">Translation initiation factor eIF2B subunit alpha</fullName>
    </recommendedName>
    <alternativeName>
        <fullName evidence="8">eIF2B GDP-GTP exchange factor subunit alpha</fullName>
    </alternativeName>
</protein>
<evidence type="ECO:0000313" key="11">
    <source>
        <dbReference type="EMBL" id="ENN78931.1"/>
    </source>
</evidence>
<dbReference type="GO" id="GO:0005085">
    <property type="term" value="F:guanyl-nucleotide exchange factor activity"/>
    <property type="evidence" value="ECO:0007669"/>
    <property type="project" value="TreeGrafter"/>
</dbReference>
<dbReference type="FunFam" id="3.40.50.10470:FF:000001">
    <property type="entry name" value="Translation initiation factor eIF-2B subunit alpha"/>
    <property type="match status" value="1"/>
</dbReference>
<evidence type="ECO:0000256" key="5">
    <source>
        <dbReference type="ARBA" id="ARBA00022917"/>
    </source>
</evidence>
<evidence type="ECO:0000256" key="4">
    <source>
        <dbReference type="ARBA" id="ARBA00022540"/>
    </source>
</evidence>
<dbReference type="Proteomes" id="UP000019118">
    <property type="component" value="Unassembled WGS sequence"/>
</dbReference>
<dbReference type="InterPro" id="IPR051501">
    <property type="entry name" value="eIF2B_alpha/beta/delta"/>
</dbReference>
<dbReference type="EMBL" id="KB740787">
    <property type="protein sequence ID" value="ENN78931.1"/>
    <property type="molecule type" value="Genomic_DNA"/>
</dbReference>
<evidence type="ECO:0000256" key="7">
    <source>
        <dbReference type="ARBA" id="ARBA00044208"/>
    </source>
</evidence>
<evidence type="ECO:0000256" key="1">
    <source>
        <dbReference type="ARBA" id="ARBA00004514"/>
    </source>
</evidence>
<evidence type="ECO:0000256" key="2">
    <source>
        <dbReference type="ARBA" id="ARBA00007251"/>
    </source>
</evidence>
<dbReference type="GO" id="GO:0005829">
    <property type="term" value="C:cytosol"/>
    <property type="evidence" value="ECO:0007669"/>
    <property type="project" value="UniProtKB-SubCell"/>
</dbReference>
<keyword evidence="3" id="KW-0963">Cytoplasm</keyword>
<comment type="subunit">
    <text evidence="9">Component of the translation initiation factor 2B (eIF2B) complex which is a heterodecamer of two sets of five different subunits: alpha, beta, gamma, delta and epsilon. Subunits alpha, beta and delta comprise a regulatory subcomplex and subunits epsilon and gamma comprise a catalytic subcomplex. Within the complex, the hexameric regulatory complex resides at the center, with the two heterodimeric catalytic subcomplexes bound on opposite sides.</text>
</comment>
<evidence type="ECO:0000256" key="8">
    <source>
        <dbReference type="ARBA" id="ARBA00044236"/>
    </source>
</evidence>
<accession>N6UE79</accession>
<comment type="similarity">
    <text evidence="2 10">Belongs to the eIF-2B alpha/beta/delta subunits family.</text>
</comment>
<organism evidence="11">
    <name type="scientific">Dendroctonus ponderosae</name>
    <name type="common">Mountain pine beetle</name>
    <dbReference type="NCBI Taxonomy" id="77166"/>
    <lineage>
        <taxon>Eukaryota</taxon>
        <taxon>Metazoa</taxon>
        <taxon>Ecdysozoa</taxon>
        <taxon>Arthropoda</taxon>
        <taxon>Hexapoda</taxon>
        <taxon>Insecta</taxon>
        <taxon>Pterygota</taxon>
        <taxon>Neoptera</taxon>
        <taxon>Endopterygota</taxon>
        <taxon>Coleoptera</taxon>
        <taxon>Polyphaga</taxon>
        <taxon>Cucujiformia</taxon>
        <taxon>Curculionidae</taxon>
        <taxon>Scolytinae</taxon>
        <taxon>Dendroctonus</taxon>
    </lineage>
</organism>
<dbReference type="AlphaFoldDB" id="N6UE79"/>
<dbReference type="Gene3D" id="1.20.120.1070">
    <property type="entry name" value="Translation initiation factor eIF-2B, N-terminal domain"/>
    <property type="match status" value="1"/>
</dbReference>
<name>N6UE79_DENPD</name>
<dbReference type="OMA" id="GDWESCK"/>
<dbReference type="PANTHER" id="PTHR45860">
    <property type="entry name" value="TRANSLATION INITIATION FACTOR EIF-2B SUBUNIT ALPHA"/>
    <property type="match status" value="1"/>
</dbReference>
<dbReference type="OrthoDB" id="10249309at2759"/>
<dbReference type="HOGENOM" id="CLU_016218_0_2_1"/>
<dbReference type="Gene3D" id="3.40.50.10470">
    <property type="entry name" value="Translation initiation factor eif-2b, domain 2"/>
    <property type="match status" value="1"/>
</dbReference>
<evidence type="ECO:0000313" key="12">
    <source>
        <dbReference type="EnsemblMetazoa" id="XP_019756958.1"/>
    </source>
</evidence>
<dbReference type="EnsemblMetazoa" id="XM_019901399.1">
    <property type="protein sequence ID" value="XP_019756958.1"/>
    <property type="gene ID" value="LOC109535481"/>
</dbReference>
<comment type="function">
    <text evidence="6">Acts as a component of the translation initiation factor 2B (eIF2B) complex, which catalyzes the exchange of GDP for GTP on eukaryotic initiation factor 2 (eIF2) gamma subunit. Its guanine nucleotide exchange factor activity is repressed when bound to eIF2 complex phosphorylated on the alpha subunit, thereby limiting the amount of methionyl-initiator methionine tRNA available to the ribosome and consequently global translation is repressed.</text>
</comment>
<dbReference type="GO" id="GO:0005851">
    <property type="term" value="C:eukaryotic translation initiation factor 2B complex"/>
    <property type="evidence" value="ECO:0007669"/>
    <property type="project" value="TreeGrafter"/>
</dbReference>
<feature type="non-terminal residue" evidence="11">
    <location>
        <position position="1"/>
    </location>
</feature>
<dbReference type="SUPFAM" id="SSF100950">
    <property type="entry name" value="NagB/RpiA/CoA transferase-like"/>
    <property type="match status" value="1"/>
</dbReference>
<dbReference type="Pfam" id="PF01008">
    <property type="entry name" value="IF-2B"/>
    <property type="match status" value="1"/>
</dbReference>
<reference evidence="11 13" key="1">
    <citation type="journal article" date="2013" name="Genome Biol.">
        <title>Draft genome of the mountain pine beetle, Dendroctonus ponderosae Hopkins, a major forest pest.</title>
        <authorList>
            <person name="Keeling C.I."/>
            <person name="Yuen M.M."/>
            <person name="Liao N.Y."/>
            <person name="Docking T.R."/>
            <person name="Chan S.K."/>
            <person name="Taylor G.A."/>
            <person name="Palmquist D.L."/>
            <person name="Jackman S.D."/>
            <person name="Nguyen A."/>
            <person name="Li M."/>
            <person name="Henderson H."/>
            <person name="Janes J.K."/>
            <person name="Zhao Y."/>
            <person name="Pandoh P."/>
            <person name="Moore R."/>
            <person name="Sperling F.A."/>
            <person name="Huber D.P."/>
            <person name="Birol I."/>
            <person name="Jones S.J."/>
            <person name="Bohlmann J."/>
        </authorList>
    </citation>
    <scope>NUCLEOTIDE SEQUENCE</scope>
</reference>
<dbReference type="InterPro" id="IPR042528">
    <property type="entry name" value="elF-2B_alpha_N"/>
</dbReference>
<comment type="subcellular location">
    <subcellularLocation>
        <location evidence="1">Cytoplasm</location>
        <location evidence="1">Cytosol</location>
    </subcellularLocation>
</comment>
<dbReference type="InterPro" id="IPR037171">
    <property type="entry name" value="NagB/RpiA_transferase-like"/>
</dbReference>
<sequence length="303" mass="33906">MNDEKVQKYFREVVQTEKDISAGVAAIRTLMEVIAQTKSETVQELETNLKSAIHVMKNSDLPVAVITSACELFLRFITLIGLDGGSFQECKQIMLHRGNLFLNKLGEARGKIVKFASKFIADGSKILTHSRSRVVLQTFCHAFKLGKKFEVFVTQSGPDNSGIQMHNELRAYGIRCTLILDSAIGYVMEQIDFIMIGAEGVLESGGIVNKLGSYTMAVCARELKKSFYVLAESFKFSRVFPLNQQDLPLEYKYTSEVRKSSTDLKTVHPLVDYTPPLYITLLFSDLGILTTSAVSDQLIELYM</sequence>
<proteinExistence type="inferred from homology"/>
<dbReference type="GO" id="GO:0003743">
    <property type="term" value="F:translation initiation factor activity"/>
    <property type="evidence" value="ECO:0007669"/>
    <property type="project" value="UniProtKB-KW"/>
</dbReference>
<gene>
    <name evidence="12" type="primary">109535481</name>
    <name evidence="11" type="ORF">YQE_04608</name>
</gene>